<evidence type="ECO:0000313" key="6">
    <source>
        <dbReference type="Proteomes" id="UP000275941"/>
    </source>
</evidence>
<dbReference type="SUPFAM" id="SSF52374">
    <property type="entry name" value="Nucleotidylyl transferase"/>
    <property type="match status" value="1"/>
</dbReference>
<evidence type="ECO:0000256" key="3">
    <source>
        <dbReference type="PIRNR" id="PIRNR005751"/>
    </source>
</evidence>
<dbReference type="NCBIfam" id="TIGR00125">
    <property type="entry name" value="cyt_tran_rel"/>
    <property type="match status" value="1"/>
</dbReference>
<dbReference type="Gene3D" id="3.40.50.620">
    <property type="entry name" value="HUPs"/>
    <property type="match status" value="1"/>
</dbReference>
<evidence type="ECO:0000313" key="5">
    <source>
        <dbReference type="EMBL" id="ROY51031.1"/>
    </source>
</evidence>
<dbReference type="Pfam" id="PF08218">
    <property type="entry name" value="Citrate_ly_lig"/>
    <property type="match status" value="1"/>
</dbReference>
<protein>
    <recommendedName>
        <fullName evidence="3">[Citrate [pro-3S]-lyase] ligase</fullName>
        <ecNumber evidence="3">6.2.1.22</ecNumber>
    </recommendedName>
</protein>
<dbReference type="GO" id="GO:0008771">
    <property type="term" value="F:[citrate (pro-3S)-lyase] ligase activity"/>
    <property type="evidence" value="ECO:0007669"/>
    <property type="project" value="UniProtKB-EC"/>
</dbReference>
<dbReference type="SUPFAM" id="SSF55729">
    <property type="entry name" value="Acyl-CoA N-acyltransferases (Nat)"/>
    <property type="match status" value="1"/>
</dbReference>
<dbReference type="CDD" id="cd02169">
    <property type="entry name" value="Citrate_lyase_ligase"/>
    <property type="match status" value="1"/>
</dbReference>
<accession>A0A2S7LY83</accession>
<evidence type="ECO:0000256" key="2">
    <source>
        <dbReference type="ARBA" id="ARBA00022840"/>
    </source>
</evidence>
<dbReference type="EMBL" id="RKOR01000013">
    <property type="protein sequence ID" value="ROY51031.1"/>
    <property type="molecule type" value="Genomic_DNA"/>
</dbReference>
<dbReference type="PANTHER" id="PTHR40599">
    <property type="entry name" value="[CITRATE [PRO-3S]-LYASE] LIGASE"/>
    <property type="match status" value="1"/>
</dbReference>
<dbReference type="GO" id="GO:0016747">
    <property type="term" value="F:acyltransferase activity, transferring groups other than amino-acyl groups"/>
    <property type="evidence" value="ECO:0007669"/>
    <property type="project" value="InterPro"/>
</dbReference>
<dbReference type="OrthoDB" id="9779753at2"/>
<dbReference type="InterPro" id="IPR016181">
    <property type="entry name" value="Acyl_CoA_acyltransferase"/>
</dbReference>
<dbReference type="SMART" id="SM00764">
    <property type="entry name" value="Citrate_ly_lig"/>
    <property type="match status" value="1"/>
</dbReference>
<dbReference type="NCBIfam" id="TIGR00124">
    <property type="entry name" value="cit_ly_ligase"/>
    <property type="match status" value="1"/>
</dbReference>
<evidence type="ECO:0000259" key="4">
    <source>
        <dbReference type="PROSITE" id="PS51186"/>
    </source>
</evidence>
<dbReference type="Gene3D" id="3.40.630.30">
    <property type="match status" value="1"/>
</dbReference>
<dbReference type="InterPro" id="IPR014729">
    <property type="entry name" value="Rossmann-like_a/b/a_fold"/>
</dbReference>
<gene>
    <name evidence="5" type="primary">citC</name>
    <name evidence="5" type="ORF">EGW70_06280</name>
</gene>
<organism evidence="5 6">
    <name type="scientific">Enterococcus faecalis</name>
    <name type="common">Streptococcus faecalis</name>
    <dbReference type="NCBI Taxonomy" id="1351"/>
    <lineage>
        <taxon>Bacteria</taxon>
        <taxon>Bacillati</taxon>
        <taxon>Bacillota</taxon>
        <taxon>Bacilli</taxon>
        <taxon>Lactobacillales</taxon>
        <taxon>Enterococcaceae</taxon>
        <taxon>Enterococcus</taxon>
    </lineage>
</organism>
<dbReference type="PROSITE" id="PS51186">
    <property type="entry name" value="GNAT"/>
    <property type="match status" value="1"/>
</dbReference>
<sequence>MSSVYTMKRIWLQKDKKAYQAWRELMEKAELQTTEALDYTVGIYDDTALIASGSLSGKTIKCVAVCKKYQSENLLTQLVVHLLEKLREENQLHSFLYTKPKNEQIFQSLGFQKVVANQEVLFMEQGKPDFADYLGYLTQHKKAGPASSIVMNANPFTKGHQYLVEKAAKESPHVYVFVLSEDKSLFSKEARFAMVQKGVAHLPNVTVLSTEDYLVSSATFPTYFLKEKAPLEVAAIQATLDATLFKERIAPILEIQQRYVGEEPYSEVTAVYNQAMQQVFGQTITLTIVPRLASDGELISATKVRKAMAEGDKETLKKFLPATSYQYLVEHKKLMR</sequence>
<proteinExistence type="predicted"/>
<dbReference type="InterPro" id="IPR004821">
    <property type="entry name" value="Cyt_trans-like"/>
</dbReference>
<dbReference type="InterPro" id="IPR005216">
    <property type="entry name" value="Citrate_lyase_ligase"/>
</dbReference>
<dbReference type="InterPro" id="IPR000182">
    <property type="entry name" value="GNAT_dom"/>
</dbReference>
<keyword evidence="3 5" id="KW-0436">Ligase</keyword>
<reference evidence="5 6" key="1">
    <citation type="submission" date="2018-10" db="EMBL/GenBank/DDBJ databases">
        <title>Genotypes and phenotypes of Enterococci isolated from broiler chickens.</title>
        <authorList>
            <person name="Muhammad A.R."/>
            <person name="Diarra M.S."/>
        </authorList>
    </citation>
    <scope>NUCLEOTIDE SEQUENCE [LARGE SCALE GENOMIC DNA]</scope>
    <source>
        <strain evidence="5 6">P7 C A21</strain>
    </source>
</reference>
<comment type="function">
    <text evidence="3">Acetylation of prosthetic group (2-(5''-phosphoribosyl)-3'-dephosphocoenzyme-A) of the gamma subunit of citrate lyase.</text>
</comment>
<dbReference type="GO" id="GO:0005524">
    <property type="term" value="F:ATP binding"/>
    <property type="evidence" value="ECO:0007669"/>
    <property type="project" value="UniProtKB-UniRule"/>
</dbReference>
<dbReference type="InterPro" id="IPR013166">
    <property type="entry name" value="Citrate_lyase_ligase_C"/>
</dbReference>
<dbReference type="EC" id="6.2.1.22" evidence="3"/>
<name>A0A2S7LY83_ENTFL</name>
<feature type="domain" description="N-acetyltransferase" evidence="4">
    <location>
        <begin position="1"/>
        <end position="139"/>
    </location>
</feature>
<keyword evidence="2 3" id="KW-0067">ATP-binding</keyword>
<keyword evidence="1 3" id="KW-0547">Nucleotide-binding</keyword>
<dbReference type="Proteomes" id="UP000275941">
    <property type="component" value="Unassembled WGS sequence"/>
</dbReference>
<evidence type="ECO:0000256" key="1">
    <source>
        <dbReference type="ARBA" id="ARBA00022741"/>
    </source>
</evidence>
<dbReference type="AlphaFoldDB" id="A0A2S7LY83"/>
<dbReference type="PIRSF" id="PIRSF005751">
    <property type="entry name" value="Acet_citr_lig"/>
    <property type="match status" value="1"/>
</dbReference>
<dbReference type="PANTHER" id="PTHR40599:SF1">
    <property type="entry name" value="[CITRATE [PRO-3S]-LYASE] LIGASE"/>
    <property type="match status" value="1"/>
</dbReference>
<keyword evidence="5" id="KW-0456">Lyase</keyword>
<comment type="catalytic activity">
    <reaction evidence="3">
        <text>holo-[citrate lyase ACP] + acetate + ATP = acetyl-[citrate lyase ACP] + AMP + diphosphate</text>
        <dbReference type="Rhea" id="RHEA:23788"/>
        <dbReference type="Rhea" id="RHEA-COMP:10158"/>
        <dbReference type="Rhea" id="RHEA-COMP:13710"/>
        <dbReference type="ChEBI" id="CHEBI:30089"/>
        <dbReference type="ChEBI" id="CHEBI:30616"/>
        <dbReference type="ChEBI" id="CHEBI:33019"/>
        <dbReference type="ChEBI" id="CHEBI:82683"/>
        <dbReference type="ChEBI" id="CHEBI:137976"/>
        <dbReference type="ChEBI" id="CHEBI:456215"/>
        <dbReference type="EC" id="6.2.1.22"/>
    </reaction>
</comment>
<comment type="caution">
    <text evidence="5">The sequence shown here is derived from an EMBL/GenBank/DDBJ whole genome shotgun (WGS) entry which is preliminary data.</text>
</comment>
<dbReference type="GO" id="GO:0016829">
    <property type="term" value="F:lyase activity"/>
    <property type="evidence" value="ECO:0007669"/>
    <property type="project" value="UniProtKB-KW"/>
</dbReference>